<dbReference type="EMBL" id="GBXM01060264">
    <property type="protein sequence ID" value="JAH48313.1"/>
    <property type="molecule type" value="Transcribed_RNA"/>
</dbReference>
<organism evidence="1">
    <name type="scientific">Anguilla anguilla</name>
    <name type="common">European freshwater eel</name>
    <name type="synonym">Muraena anguilla</name>
    <dbReference type="NCBI Taxonomy" id="7936"/>
    <lineage>
        <taxon>Eukaryota</taxon>
        <taxon>Metazoa</taxon>
        <taxon>Chordata</taxon>
        <taxon>Craniata</taxon>
        <taxon>Vertebrata</taxon>
        <taxon>Euteleostomi</taxon>
        <taxon>Actinopterygii</taxon>
        <taxon>Neopterygii</taxon>
        <taxon>Teleostei</taxon>
        <taxon>Anguilliformes</taxon>
        <taxon>Anguillidae</taxon>
        <taxon>Anguilla</taxon>
    </lineage>
</organism>
<accession>A0A0E9T6J7</accession>
<evidence type="ECO:0000313" key="1">
    <source>
        <dbReference type="EMBL" id="JAH48313.1"/>
    </source>
</evidence>
<name>A0A0E9T6J7_ANGAN</name>
<reference evidence="1" key="1">
    <citation type="submission" date="2014-11" db="EMBL/GenBank/DDBJ databases">
        <authorList>
            <person name="Amaro Gonzalez C."/>
        </authorList>
    </citation>
    <scope>NUCLEOTIDE SEQUENCE</scope>
</reference>
<reference evidence="1" key="2">
    <citation type="journal article" date="2015" name="Fish Shellfish Immunol.">
        <title>Early steps in the European eel (Anguilla anguilla)-Vibrio vulnificus interaction in the gills: Role of the RtxA13 toxin.</title>
        <authorList>
            <person name="Callol A."/>
            <person name="Pajuelo D."/>
            <person name="Ebbesson L."/>
            <person name="Teles M."/>
            <person name="MacKenzie S."/>
            <person name="Amaro C."/>
        </authorList>
    </citation>
    <scope>NUCLEOTIDE SEQUENCE</scope>
</reference>
<proteinExistence type="predicted"/>
<sequence length="37" mass="4397">MFHFIQFYYTSVTRSFIFKASLYSATNTFQTDPVSYS</sequence>
<dbReference type="AlphaFoldDB" id="A0A0E9T6J7"/>
<protein>
    <submittedName>
        <fullName evidence="1">Uncharacterized protein</fullName>
    </submittedName>
</protein>